<dbReference type="OrthoDB" id="5966662at2"/>
<proteinExistence type="predicted"/>
<dbReference type="Proteomes" id="UP000294929">
    <property type="component" value="Unassembled WGS sequence"/>
</dbReference>
<dbReference type="RefSeq" id="WP_061007347.1">
    <property type="nucleotide sequence ID" value="NZ_LSKA01000555.1"/>
</dbReference>
<gene>
    <name evidence="2" type="ORF">A5642_23920</name>
    <name evidence="3" type="ORF">EUA03_20240</name>
</gene>
<protein>
    <submittedName>
        <fullName evidence="3">DUF2752 domain-containing protein</fullName>
    </submittedName>
</protein>
<dbReference type="InterPro" id="IPR021215">
    <property type="entry name" value="DUF2752"/>
</dbReference>
<accession>A0A1A0MLJ4</accession>
<evidence type="ECO:0000313" key="4">
    <source>
        <dbReference type="Proteomes" id="UP000093962"/>
    </source>
</evidence>
<keyword evidence="1" id="KW-0472">Membrane</keyword>
<keyword evidence="1" id="KW-1133">Transmembrane helix</keyword>
<reference evidence="2 4" key="1">
    <citation type="submission" date="2016-06" db="EMBL/GenBank/DDBJ databases">
        <authorList>
            <person name="Kjaerup R.B."/>
            <person name="Dalgaard T.S."/>
            <person name="Juul-Madsen H.R."/>
        </authorList>
    </citation>
    <scope>NUCLEOTIDE SEQUENCE [LARGE SCALE GENOMIC DNA]</scope>
    <source>
        <strain evidence="2 4">1199456.5</strain>
    </source>
</reference>
<evidence type="ECO:0000313" key="2">
    <source>
        <dbReference type="EMBL" id="OBA85638.1"/>
    </source>
</evidence>
<sequence length="132" mass="13902">MTSAARVARVAGVAGTGAVAVATLTYIGVADPHRPGFGFPPCPFKALTGWNCPLCGGLRMTHDVLHGDLSAAVVDNVFALVGLPLLTVWLVVCWRRRLSVAPPLVTALVAMVLWTVVRNLPGFPLVPTFTQS</sequence>
<feature type="transmembrane region" description="Helical" evidence="1">
    <location>
        <begin position="7"/>
        <end position="29"/>
    </location>
</feature>
<dbReference type="EMBL" id="SDLO01000019">
    <property type="protein sequence ID" value="TDK86320.1"/>
    <property type="molecule type" value="Genomic_DNA"/>
</dbReference>
<dbReference type="Pfam" id="PF10825">
    <property type="entry name" value="DUF2752"/>
    <property type="match status" value="1"/>
</dbReference>
<dbReference type="Proteomes" id="UP000093962">
    <property type="component" value="Unassembled WGS sequence"/>
</dbReference>
<name>A0A1A0MLJ4_MYCMU</name>
<evidence type="ECO:0000313" key="5">
    <source>
        <dbReference type="Proteomes" id="UP000294929"/>
    </source>
</evidence>
<feature type="transmembrane region" description="Helical" evidence="1">
    <location>
        <begin position="69"/>
        <end position="91"/>
    </location>
</feature>
<dbReference type="EMBL" id="LZSF01000171">
    <property type="protein sequence ID" value="OBA85638.1"/>
    <property type="molecule type" value="Genomic_DNA"/>
</dbReference>
<organism evidence="2 4">
    <name type="scientific">Mycolicibacterium mucogenicum</name>
    <name type="common">Mycobacterium mucogenicum</name>
    <dbReference type="NCBI Taxonomy" id="56689"/>
    <lineage>
        <taxon>Bacteria</taxon>
        <taxon>Bacillati</taxon>
        <taxon>Actinomycetota</taxon>
        <taxon>Actinomycetes</taxon>
        <taxon>Mycobacteriales</taxon>
        <taxon>Mycobacteriaceae</taxon>
        <taxon>Mycolicibacterium</taxon>
    </lineage>
</organism>
<evidence type="ECO:0000313" key="3">
    <source>
        <dbReference type="EMBL" id="TDK86320.1"/>
    </source>
</evidence>
<comment type="caution">
    <text evidence="2">The sequence shown here is derived from an EMBL/GenBank/DDBJ whole genome shotgun (WGS) entry which is preliminary data.</text>
</comment>
<keyword evidence="1" id="KW-0812">Transmembrane</keyword>
<feature type="transmembrane region" description="Helical" evidence="1">
    <location>
        <begin position="98"/>
        <end position="117"/>
    </location>
</feature>
<evidence type="ECO:0000256" key="1">
    <source>
        <dbReference type="SAM" id="Phobius"/>
    </source>
</evidence>
<dbReference type="AlphaFoldDB" id="A0A1A0MLJ4"/>
<reference evidence="3 5" key="2">
    <citation type="submission" date="2019-01" db="EMBL/GenBank/DDBJ databases">
        <title>High-quality-draft genome sequences of five non-tuberculosis mycobacteriaceae isolated from a nosocomial environment.</title>
        <authorList>
            <person name="Tiago I."/>
            <person name="Alarico S."/>
            <person name="Pereira S.G."/>
            <person name="Coelho C."/>
            <person name="Maranha A."/>
            <person name="Empadinhas N."/>
        </authorList>
    </citation>
    <scope>NUCLEOTIDE SEQUENCE [LARGE SCALE GENOMIC DNA]</scope>
    <source>
        <strain evidence="3 5">24AIII</strain>
    </source>
</reference>